<gene>
    <name evidence="2" type="ORF">BCR38DRAFT_438977</name>
</gene>
<name>A0A1Y2DTQ9_9PEZI</name>
<protein>
    <submittedName>
        <fullName evidence="2">Phosphatidylethanolamine-binding protein</fullName>
    </submittedName>
</protein>
<dbReference type="STRING" id="1141098.A0A1Y2DTQ9"/>
<dbReference type="AlphaFoldDB" id="A0A1Y2DTQ9"/>
<evidence type="ECO:0000313" key="2">
    <source>
        <dbReference type="EMBL" id="ORY62534.1"/>
    </source>
</evidence>
<dbReference type="CDD" id="cd00866">
    <property type="entry name" value="PEBP_euk"/>
    <property type="match status" value="1"/>
</dbReference>
<dbReference type="Gene3D" id="3.90.280.10">
    <property type="entry name" value="PEBP-like"/>
    <property type="match status" value="1"/>
</dbReference>
<dbReference type="OrthoDB" id="2506647at2759"/>
<accession>A0A1Y2DTQ9</accession>
<dbReference type="Pfam" id="PF01161">
    <property type="entry name" value="PBP"/>
    <property type="match status" value="1"/>
</dbReference>
<evidence type="ECO:0000313" key="3">
    <source>
        <dbReference type="Proteomes" id="UP000193689"/>
    </source>
</evidence>
<dbReference type="SUPFAM" id="SSF49777">
    <property type="entry name" value="PEBP-like"/>
    <property type="match status" value="1"/>
</dbReference>
<comment type="caution">
    <text evidence="2">The sequence shown here is derived from an EMBL/GenBank/DDBJ whole genome shotgun (WGS) entry which is preliminary data.</text>
</comment>
<reference evidence="2 3" key="1">
    <citation type="submission" date="2016-07" db="EMBL/GenBank/DDBJ databases">
        <title>Pervasive Adenine N6-methylation of Active Genes in Fungi.</title>
        <authorList>
            <consortium name="DOE Joint Genome Institute"/>
            <person name="Mondo S.J."/>
            <person name="Dannebaum R.O."/>
            <person name="Kuo R.C."/>
            <person name="Labutti K."/>
            <person name="Haridas S."/>
            <person name="Kuo A."/>
            <person name="Salamov A."/>
            <person name="Ahrendt S.R."/>
            <person name="Lipzen A."/>
            <person name="Sullivan W."/>
            <person name="Andreopoulos W.B."/>
            <person name="Clum A."/>
            <person name="Lindquist E."/>
            <person name="Daum C."/>
            <person name="Ramamoorthy G.K."/>
            <person name="Gryganskyi A."/>
            <person name="Culley D."/>
            <person name="Magnuson J.K."/>
            <person name="James T.Y."/>
            <person name="O'Malley M.A."/>
            <person name="Stajich J.E."/>
            <person name="Spatafora J.W."/>
            <person name="Visel A."/>
            <person name="Grigoriev I.V."/>
        </authorList>
    </citation>
    <scope>NUCLEOTIDE SEQUENCE [LARGE SCALE GENOMIC DNA]</scope>
    <source>
        <strain evidence="2 3">CBS 129021</strain>
    </source>
</reference>
<dbReference type="InterPro" id="IPR036610">
    <property type="entry name" value="PEBP-like_sf"/>
</dbReference>
<dbReference type="PANTHER" id="PTHR11362:SF82">
    <property type="entry name" value="PHOSPHATIDYLETHANOLAMINE-BINDING PROTEIN 4"/>
    <property type="match status" value="1"/>
</dbReference>
<evidence type="ECO:0000256" key="1">
    <source>
        <dbReference type="SAM" id="SignalP"/>
    </source>
</evidence>
<dbReference type="InParanoid" id="A0A1Y2DTQ9"/>
<dbReference type="EMBL" id="MCFJ01000009">
    <property type="protein sequence ID" value="ORY62534.1"/>
    <property type="molecule type" value="Genomic_DNA"/>
</dbReference>
<dbReference type="Proteomes" id="UP000193689">
    <property type="component" value="Unassembled WGS sequence"/>
</dbReference>
<dbReference type="PANTHER" id="PTHR11362">
    <property type="entry name" value="PHOSPHATIDYLETHANOLAMINE-BINDING PROTEIN"/>
    <property type="match status" value="1"/>
</dbReference>
<sequence length="194" mass="21258">MIAIKLITFSLLLGSALAAQSTTTSPGFTPASDTLLGLFFDGNTFVASGSHKELSQVSIPPKLALEKRTHATNYLSLMVDPDVFYLNVTYTFLHWLSQDLAIGDHSSFPRFPFILTNTSANLAEYISPGPQAGDTHRYVYLLFNQPKGFNITDAPYDTDVYTRLSFNLPSFIQENGLGDPVAGNYFLATNTSSK</sequence>
<dbReference type="RefSeq" id="XP_040714370.1">
    <property type="nucleotide sequence ID" value="XM_040860603.1"/>
</dbReference>
<keyword evidence="3" id="KW-1185">Reference proteome</keyword>
<proteinExistence type="predicted"/>
<dbReference type="InterPro" id="IPR008914">
    <property type="entry name" value="PEBP"/>
</dbReference>
<feature type="signal peptide" evidence="1">
    <location>
        <begin position="1"/>
        <end position="18"/>
    </location>
</feature>
<feature type="chain" id="PRO_5013345092" evidence="1">
    <location>
        <begin position="19"/>
        <end position="194"/>
    </location>
</feature>
<organism evidence="2 3">
    <name type="scientific">Pseudomassariella vexata</name>
    <dbReference type="NCBI Taxonomy" id="1141098"/>
    <lineage>
        <taxon>Eukaryota</taxon>
        <taxon>Fungi</taxon>
        <taxon>Dikarya</taxon>
        <taxon>Ascomycota</taxon>
        <taxon>Pezizomycotina</taxon>
        <taxon>Sordariomycetes</taxon>
        <taxon>Xylariomycetidae</taxon>
        <taxon>Amphisphaeriales</taxon>
        <taxon>Pseudomassariaceae</taxon>
        <taxon>Pseudomassariella</taxon>
    </lineage>
</organism>
<dbReference type="GeneID" id="63776815"/>
<dbReference type="InterPro" id="IPR035810">
    <property type="entry name" value="PEBP_euk"/>
</dbReference>
<keyword evidence="1" id="KW-0732">Signal</keyword>